<evidence type="ECO:0000313" key="10">
    <source>
        <dbReference type="EMBL" id="MDR7340839.1"/>
    </source>
</evidence>
<feature type="transmembrane region" description="Helical" evidence="7">
    <location>
        <begin position="44"/>
        <end position="64"/>
    </location>
</feature>
<dbReference type="PROSITE" id="PS51935">
    <property type="entry name" value="NLPC_P60"/>
    <property type="match status" value="1"/>
</dbReference>
<keyword evidence="7" id="KW-0472">Membrane</keyword>
<proteinExistence type="inferred from homology"/>
<feature type="region of interest" description="Disordered" evidence="6">
    <location>
        <begin position="197"/>
        <end position="229"/>
    </location>
</feature>
<feature type="domain" description="NlpC/P60" evidence="8">
    <location>
        <begin position="228"/>
        <end position="343"/>
    </location>
</feature>
<dbReference type="PANTHER" id="PTHR47359">
    <property type="entry name" value="PEPTIDOGLYCAN DL-ENDOPEPTIDASE CWLO"/>
    <property type="match status" value="1"/>
</dbReference>
<dbReference type="Proteomes" id="UP001183604">
    <property type="component" value="Unassembled WGS sequence"/>
</dbReference>
<reference evidence="9" key="1">
    <citation type="submission" date="2022-12" db="EMBL/GenBank/DDBJ databases">
        <title>Gycomyces niveus sp.nov., a novel actinomycete isolated from soil in Shouguang.</title>
        <authorList>
            <person name="Yang X."/>
        </authorList>
    </citation>
    <scope>NUCLEOTIDE SEQUENCE</scope>
    <source>
        <strain evidence="9">DSM 44724</strain>
    </source>
</reference>
<comment type="similarity">
    <text evidence="1">Belongs to the peptidase C40 family.</text>
</comment>
<evidence type="ECO:0000259" key="8">
    <source>
        <dbReference type="PROSITE" id="PS51935"/>
    </source>
</evidence>
<dbReference type="SUPFAM" id="SSF54001">
    <property type="entry name" value="Cysteine proteinases"/>
    <property type="match status" value="1"/>
</dbReference>
<reference evidence="10 12" key="2">
    <citation type="submission" date="2023-07" db="EMBL/GenBank/DDBJ databases">
        <title>Sequencing the genomes of 1000 actinobacteria strains.</title>
        <authorList>
            <person name="Klenk H.-P."/>
        </authorList>
    </citation>
    <scope>NUCLEOTIDE SEQUENCE [LARGE SCALE GENOMIC DNA]</scope>
    <source>
        <strain evidence="10 12">DSM 44724</strain>
    </source>
</reference>
<evidence type="ECO:0000256" key="7">
    <source>
        <dbReference type="SAM" id="Phobius"/>
    </source>
</evidence>
<keyword evidence="2" id="KW-0645">Protease</keyword>
<keyword evidence="7" id="KW-0812">Transmembrane</keyword>
<feature type="coiled-coil region" evidence="5">
    <location>
        <begin position="85"/>
        <end position="119"/>
    </location>
</feature>
<dbReference type="InterPro" id="IPR038765">
    <property type="entry name" value="Papain-like_cys_pep_sf"/>
</dbReference>
<evidence type="ECO:0000313" key="12">
    <source>
        <dbReference type="Proteomes" id="UP001183604"/>
    </source>
</evidence>
<evidence type="ECO:0000256" key="4">
    <source>
        <dbReference type="ARBA" id="ARBA00022807"/>
    </source>
</evidence>
<dbReference type="PANTHER" id="PTHR47359:SF3">
    <property type="entry name" value="NLP_P60 DOMAIN-CONTAINING PROTEIN-RELATED"/>
    <property type="match status" value="1"/>
</dbReference>
<name>A0A9X3PIG2_9ACTN</name>
<accession>A0A9X3PIG2</accession>
<dbReference type="Gene3D" id="3.90.1720.10">
    <property type="entry name" value="endopeptidase domain like (from Nostoc punctiforme)"/>
    <property type="match status" value="1"/>
</dbReference>
<keyword evidence="4" id="KW-0788">Thiol protease</keyword>
<dbReference type="RefSeq" id="WP_270122469.1">
    <property type="nucleotide sequence ID" value="NZ_BAAAOM010000001.1"/>
</dbReference>
<evidence type="ECO:0000313" key="11">
    <source>
        <dbReference type="Proteomes" id="UP001145799"/>
    </source>
</evidence>
<dbReference type="InterPro" id="IPR000064">
    <property type="entry name" value="NLP_P60_dom"/>
</dbReference>
<dbReference type="GO" id="GO:0006508">
    <property type="term" value="P:proteolysis"/>
    <property type="evidence" value="ECO:0007669"/>
    <property type="project" value="UniProtKB-KW"/>
</dbReference>
<gene>
    <name evidence="10" type="ORF">J2S69_004558</name>
    <name evidence="9" type="ORF">O2L01_13505</name>
</gene>
<protein>
    <submittedName>
        <fullName evidence="10">Cell wall-associated NlpC family hydrolase</fullName>
    </submittedName>
    <submittedName>
        <fullName evidence="9">NlpC/P60 family protein</fullName>
    </submittedName>
</protein>
<evidence type="ECO:0000256" key="1">
    <source>
        <dbReference type="ARBA" id="ARBA00007074"/>
    </source>
</evidence>
<keyword evidence="12" id="KW-1185">Reference proteome</keyword>
<comment type="caution">
    <text evidence="9">The sequence shown here is derived from an EMBL/GenBank/DDBJ whole genome shotgun (WGS) entry which is preliminary data.</text>
</comment>
<feature type="compositionally biased region" description="Low complexity" evidence="6">
    <location>
        <begin position="202"/>
        <end position="212"/>
    </location>
</feature>
<evidence type="ECO:0000313" key="9">
    <source>
        <dbReference type="EMBL" id="MDA1386004.1"/>
    </source>
</evidence>
<keyword evidence="3 10" id="KW-0378">Hydrolase</keyword>
<keyword evidence="7" id="KW-1133">Transmembrane helix</keyword>
<dbReference type="Pfam" id="PF00877">
    <property type="entry name" value="NLPC_P60"/>
    <property type="match status" value="1"/>
</dbReference>
<dbReference type="EMBL" id="JAPZVQ010000007">
    <property type="protein sequence ID" value="MDA1386004.1"/>
    <property type="molecule type" value="Genomic_DNA"/>
</dbReference>
<dbReference type="Proteomes" id="UP001145799">
    <property type="component" value="Unassembled WGS sequence"/>
</dbReference>
<dbReference type="EMBL" id="JAVDYD010000001">
    <property type="protein sequence ID" value="MDR7340839.1"/>
    <property type="molecule type" value="Genomic_DNA"/>
</dbReference>
<dbReference type="GO" id="GO:0008234">
    <property type="term" value="F:cysteine-type peptidase activity"/>
    <property type="evidence" value="ECO:0007669"/>
    <property type="project" value="UniProtKB-KW"/>
</dbReference>
<evidence type="ECO:0000256" key="5">
    <source>
        <dbReference type="SAM" id="Coils"/>
    </source>
</evidence>
<sequence length="343" mass="36384">MKNRRDRTRRPLAAAAIGPMNVSNRTGLGHVPHRIHGLAPSARSLGFVSLALVNLSAGIGLAAVPAHANGIDLENSDTVEISSYLNDLRQRRSSEVEKIDVLETERSDLEALIEGAEGDFGTVEAQLARATQALNEANGDLSGKFEALAAFRVEQADRYEASEQASERLESVAPEISRGTERIEGLGVEIGRSRRALEEAEQAAAQAQAEAAARSETAPDSTGSADRPGSANAVVRFAYDQLGKPYGFGKSGPEAYDCSGLVMAAYSQSGVSLSRTSQGQWSDTVPISRSELSPGDLVFFYGSGHSSLYIGGNQVIHATKPGDIVKIASIDVMPVSGYRRVRA</sequence>
<dbReference type="InterPro" id="IPR051794">
    <property type="entry name" value="PG_Endopeptidase_C40"/>
</dbReference>
<evidence type="ECO:0000256" key="6">
    <source>
        <dbReference type="SAM" id="MobiDB-lite"/>
    </source>
</evidence>
<organism evidence="9 11">
    <name type="scientific">Glycomyces lechevalierae</name>
    <dbReference type="NCBI Taxonomy" id="256034"/>
    <lineage>
        <taxon>Bacteria</taxon>
        <taxon>Bacillati</taxon>
        <taxon>Actinomycetota</taxon>
        <taxon>Actinomycetes</taxon>
        <taxon>Glycomycetales</taxon>
        <taxon>Glycomycetaceae</taxon>
        <taxon>Glycomyces</taxon>
    </lineage>
</organism>
<evidence type="ECO:0000256" key="2">
    <source>
        <dbReference type="ARBA" id="ARBA00022670"/>
    </source>
</evidence>
<keyword evidence="5" id="KW-0175">Coiled coil</keyword>
<evidence type="ECO:0000256" key="3">
    <source>
        <dbReference type="ARBA" id="ARBA00022801"/>
    </source>
</evidence>
<dbReference type="AlphaFoldDB" id="A0A9X3PIG2"/>